<dbReference type="Proteomes" id="UP001500827">
    <property type="component" value="Unassembled WGS sequence"/>
</dbReference>
<dbReference type="InterPro" id="IPR011990">
    <property type="entry name" value="TPR-like_helical_dom_sf"/>
</dbReference>
<dbReference type="RefSeq" id="WP_344699200.1">
    <property type="nucleotide sequence ID" value="NZ_BAABBM010000001.1"/>
</dbReference>
<feature type="chain" id="PRO_5045431798" description="Tetratricopeptide repeat protein" evidence="2">
    <location>
        <begin position="18"/>
        <end position="236"/>
    </location>
</feature>
<evidence type="ECO:0000313" key="3">
    <source>
        <dbReference type="EMBL" id="GAA3898259.1"/>
    </source>
</evidence>
<feature type="region of interest" description="Disordered" evidence="1">
    <location>
        <begin position="214"/>
        <end position="236"/>
    </location>
</feature>
<organism evidence="3 4">
    <name type="scientific">Sphingomonas limnosediminicola</name>
    <dbReference type="NCBI Taxonomy" id="940133"/>
    <lineage>
        <taxon>Bacteria</taxon>
        <taxon>Pseudomonadati</taxon>
        <taxon>Pseudomonadota</taxon>
        <taxon>Alphaproteobacteria</taxon>
        <taxon>Sphingomonadales</taxon>
        <taxon>Sphingomonadaceae</taxon>
        <taxon>Sphingomonas</taxon>
    </lineage>
</organism>
<dbReference type="Gene3D" id="1.25.40.10">
    <property type="entry name" value="Tetratricopeptide repeat domain"/>
    <property type="match status" value="1"/>
</dbReference>
<evidence type="ECO:0008006" key="5">
    <source>
        <dbReference type="Google" id="ProtNLM"/>
    </source>
</evidence>
<evidence type="ECO:0000313" key="4">
    <source>
        <dbReference type="Proteomes" id="UP001500827"/>
    </source>
</evidence>
<accession>A0ABP7LEY4</accession>
<name>A0ABP7LEY4_9SPHN</name>
<proteinExistence type="predicted"/>
<comment type="caution">
    <text evidence="3">The sequence shown here is derived from an EMBL/GenBank/DDBJ whole genome shotgun (WGS) entry which is preliminary data.</text>
</comment>
<feature type="signal peptide" evidence="2">
    <location>
        <begin position="1"/>
        <end position="17"/>
    </location>
</feature>
<protein>
    <recommendedName>
        <fullName evidence="5">Tetratricopeptide repeat protein</fullName>
    </recommendedName>
</protein>
<evidence type="ECO:0000256" key="1">
    <source>
        <dbReference type="SAM" id="MobiDB-lite"/>
    </source>
</evidence>
<dbReference type="SUPFAM" id="SSF48452">
    <property type="entry name" value="TPR-like"/>
    <property type="match status" value="1"/>
</dbReference>
<dbReference type="EMBL" id="BAABBM010000001">
    <property type="protein sequence ID" value="GAA3898259.1"/>
    <property type="molecule type" value="Genomic_DNA"/>
</dbReference>
<sequence>MILAIAAALAAAAPAGACPDVATPDALVCRALEAQKAGDNATAAQSFEEAAKASLSRDPKTARMWAAAGNLWIAAGEAGKAALDLDKALAMGGLEAEQRGEALLDRARAAESQGDLKTARARLNEAAPTVSDDPFFWYFSAALAIREGDAPNAQTAIGKALSLAPNDPTILFEAGHVAQFAGEDARARYYWERAAATDPNSDVGKAARDALAMLPAPSTIVTQPQPPKPKATQPKS</sequence>
<evidence type="ECO:0000256" key="2">
    <source>
        <dbReference type="SAM" id="SignalP"/>
    </source>
</evidence>
<reference evidence="4" key="1">
    <citation type="journal article" date="2019" name="Int. J. Syst. Evol. Microbiol.">
        <title>The Global Catalogue of Microorganisms (GCM) 10K type strain sequencing project: providing services to taxonomists for standard genome sequencing and annotation.</title>
        <authorList>
            <consortium name="The Broad Institute Genomics Platform"/>
            <consortium name="The Broad Institute Genome Sequencing Center for Infectious Disease"/>
            <person name="Wu L."/>
            <person name="Ma J."/>
        </authorList>
    </citation>
    <scope>NUCLEOTIDE SEQUENCE [LARGE SCALE GENOMIC DNA]</scope>
    <source>
        <strain evidence="4">JCM 17543</strain>
    </source>
</reference>
<gene>
    <name evidence="3" type="ORF">GCM10022276_16540</name>
</gene>
<keyword evidence="2" id="KW-0732">Signal</keyword>
<keyword evidence="4" id="KW-1185">Reference proteome</keyword>